<name>A0ABU7T409_9HYPH</name>
<sequence length="69" mass="7999">MVDVTDTRRLEHADNQMRMISQIMDALVEVRPLAERLGARTLKTLIDMALIDLGKWLDDHDSSPRDPRR</sequence>
<organism evidence="1 2">
    <name type="scientific">Methylobacterium radiotolerans</name>
    <dbReference type="NCBI Taxonomy" id="31998"/>
    <lineage>
        <taxon>Bacteria</taxon>
        <taxon>Pseudomonadati</taxon>
        <taxon>Pseudomonadota</taxon>
        <taxon>Alphaproteobacteria</taxon>
        <taxon>Hyphomicrobiales</taxon>
        <taxon>Methylobacteriaceae</taxon>
        <taxon>Methylobacterium</taxon>
    </lineage>
</organism>
<accession>A0ABU7T409</accession>
<protein>
    <submittedName>
        <fullName evidence="1">Uncharacterized protein</fullName>
    </submittedName>
</protein>
<dbReference type="EMBL" id="MLBY01000001">
    <property type="protein sequence ID" value="MEE7455292.1"/>
    <property type="molecule type" value="Genomic_DNA"/>
</dbReference>
<proteinExistence type="predicted"/>
<reference evidence="1 2" key="1">
    <citation type="journal article" date="2012" name="Genet. Mol. Biol.">
        <title>Analysis of 16S rRNA and mxaF genes revealing insights into Methylobacterium niche-specific plant association.</title>
        <authorList>
            <person name="Dourado M.N."/>
            <person name="Andreote F.D."/>
            <person name="Dini-Andreote F."/>
            <person name="Conti R."/>
            <person name="Araujo J.M."/>
            <person name="Araujo W.L."/>
        </authorList>
    </citation>
    <scope>NUCLEOTIDE SEQUENCE [LARGE SCALE GENOMIC DNA]</scope>
    <source>
        <strain evidence="1 2">SR1.6/4</strain>
    </source>
</reference>
<evidence type="ECO:0000313" key="2">
    <source>
        <dbReference type="Proteomes" id="UP001349262"/>
    </source>
</evidence>
<evidence type="ECO:0000313" key="1">
    <source>
        <dbReference type="EMBL" id="MEE7455292.1"/>
    </source>
</evidence>
<dbReference type="Proteomes" id="UP001349262">
    <property type="component" value="Unassembled WGS sequence"/>
</dbReference>
<comment type="caution">
    <text evidence="1">The sequence shown here is derived from an EMBL/GenBank/DDBJ whole genome shotgun (WGS) entry which is preliminary data.</text>
</comment>
<gene>
    <name evidence="1" type="ORF">MRSR164_00255</name>
</gene>
<keyword evidence="2" id="KW-1185">Reference proteome</keyword>